<organism evidence="1 2">
    <name type="scientific">Eretmocerus hayati</name>
    <dbReference type="NCBI Taxonomy" id="131215"/>
    <lineage>
        <taxon>Eukaryota</taxon>
        <taxon>Metazoa</taxon>
        <taxon>Ecdysozoa</taxon>
        <taxon>Arthropoda</taxon>
        <taxon>Hexapoda</taxon>
        <taxon>Insecta</taxon>
        <taxon>Pterygota</taxon>
        <taxon>Neoptera</taxon>
        <taxon>Endopterygota</taxon>
        <taxon>Hymenoptera</taxon>
        <taxon>Apocrita</taxon>
        <taxon>Proctotrupomorpha</taxon>
        <taxon>Chalcidoidea</taxon>
        <taxon>Aphelinidae</taxon>
        <taxon>Aphelininae</taxon>
        <taxon>Eretmocerus</taxon>
    </lineage>
</organism>
<sequence>MDPGPAMGHGITKTPATTLTKWQMYNFIEVRETTKSNGKYNKGKIGSKTVAGQCGLCKVVMTGHGIRHMRSHRKICFEGNRTPLADVCVNQPQQPLLAQAVGRPESHGHQVFSTSQAMLPQIGSSPQPTSGCLLNSSQHQPILPQLISAQPSSALHQPRSQPISTPAKHFPSSSRSHPYPRPQANANSAHRRNRQRTARNVDDQNIKLLKFAVRHQIDFSELDCDVSRELFESLDANYAVPQTNDFKTKILDQAIIELRTLQSTFEYRPYIIVTSQGANNNKQVFSFAISKGGNYVYIDSIHMPRGVDAPATLEKFCDDSVELARQELNIKEVRFLMHEGVGRLKNVNRDENPTYMRFPSFRDLIMSFLTFDKATADKIGLSKLTEYSSVILSLLEKTKQASYTAANALQDIFDIREKHKDLLINPNLISYFAEDPNPVHVMANYLDIRYIKKSHFQHLSGFRDKSIAFILDNAPTAARPGFGHYVMGETGQFWSLLQRNQENPTKFWEEAAIFNADMSKFALHMLSIPAAAKKLPPHKVACILGNTEFEHNSDARNLYCSIMFDSV</sequence>
<accession>A0ACC2NC60</accession>
<protein>
    <submittedName>
        <fullName evidence="1">Uncharacterized protein</fullName>
    </submittedName>
</protein>
<proteinExistence type="predicted"/>
<dbReference type="Proteomes" id="UP001239111">
    <property type="component" value="Chromosome 3"/>
</dbReference>
<reference evidence="1" key="1">
    <citation type="submission" date="2023-04" db="EMBL/GenBank/DDBJ databases">
        <title>A chromosome-level genome assembly of the parasitoid wasp Eretmocerus hayati.</title>
        <authorList>
            <person name="Zhong Y."/>
            <person name="Liu S."/>
            <person name="Liu Y."/>
        </authorList>
    </citation>
    <scope>NUCLEOTIDE SEQUENCE</scope>
    <source>
        <strain evidence="1">ZJU_SS_LIU_2023</strain>
    </source>
</reference>
<dbReference type="EMBL" id="CM056743">
    <property type="protein sequence ID" value="KAJ8668747.1"/>
    <property type="molecule type" value="Genomic_DNA"/>
</dbReference>
<comment type="caution">
    <text evidence="1">The sequence shown here is derived from an EMBL/GenBank/DDBJ whole genome shotgun (WGS) entry which is preliminary data.</text>
</comment>
<name>A0ACC2NC60_9HYME</name>
<evidence type="ECO:0000313" key="1">
    <source>
        <dbReference type="EMBL" id="KAJ8668747.1"/>
    </source>
</evidence>
<keyword evidence="2" id="KW-1185">Reference proteome</keyword>
<evidence type="ECO:0000313" key="2">
    <source>
        <dbReference type="Proteomes" id="UP001239111"/>
    </source>
</evidence>
<gene>
    <name evidence="1" type="ORF">QAD02_000006</name>
</gene>